<dbReference type="InterPro" id="IPR011006">
    <property type="entry name" value="CheY-like_superfamily"/>
</dbReference>
<comment type="caution">
    <text evidence="6">The sequence shown here is derived from an EMBL/GenBank/DDBJ whole genome shotgun (WGS) entry which is preliminary data.</text>
</comment>
<dbReference type="GO" id="GO:0043709">
    <property type="term" value="P:cell adhesion involved in single-species biofilm formation"/>
    <property type="evidence" value="ECO:0007669"/>
    <property type="project" value="TreeGrafter"/>
</dbReference>
<dbReference type="SMART" id="SM00448">
    <property type="entry name" value="REC"/>
    <property type="match status" value="1"/>
</dbReference>
<keyword evidence="7" id="KW-1185">Reference proteome</keyword>
<dbReference type="Pfam" id="PF00990">
    <property type="entry name" value="GGDEF"/>
    <property type="match status" value="1"/>
</dbReference>
<dbReference type="EC" id="2.7.7.65" evidence="1"/>
<dbReference type="FunFam" id="3.30.70.270:FF:000001">
    <property type="entry name" value="Diguanylate cyclase domain protein"/>
    <property type="match status" value="1"/>
</dbReference>
<dbReference type="STRING" id="1312852.EG19_00115"/>
<keyword evidence="3" id="KW-0597">Phosphoprotein</keyword>
<dbReference type="SUPFAM" id="SSF55073">
    <property type="entry name" value="Nucleotide cyclase"/>
    <property type="match status" value="1"/>
</dbReference>
<dbReference type="InterPro" id="IPR043128">
    <property type="entry name" value="Rev_trsase/Diguanyl_cyclase"/>
</dbReference>
<dbReference type="GO" id="GO:0000160">
    <property type="term" value="P:phosphorelay signal transduction system"/>
    <property type="evidence" value="ECO:0007669"/>
    <property type="project" value="InterPro"/>
</dbReference>
<dbReference type="InterPro" id="IPR050469">
    <property type="entry name" value="Diguanylate_Cyclase"/>
</dbReference>
<dbReference type="Proteomes" id="UP000027284">
    <property type="component" value="Unassembled WGS sequence"/>
</dbReference>
<evidence type="ECO:0000313" key="7">
    <source>
        <dbReference type="Proteomes" id="UP000027284"/>
    </source>
</evidence>
<protein>
    <recommendedName>
        <fullName evidence="1">diguanylate cyclase</fullName>
        <ecNumber evidence="1">2.7.7.65</ecNumber>
    </recommendedName>
</protein>
<dbReference type="CDD" id="cd01949">
    <property type="entry name" value="GGDEF"/>
    <property type="match status" value="1"/>
</dbReference>
<dbReference type="PROSITE" id="PS50887">
    <property type="entry name" value="GGDEF"/>
    <property type="match status" value="1"/>
</dbReference>
<dbReference type="Pfam" id="PF00072">
    <property type="entry name" value="Response_reg"/>
    <property type="match status" value="1"/>
</dbReference>
<reference evidence="6 7" key="1">
    <citation type="submission" date="2014-04" db="EMBL/GenBank/DDBJ databases">
        <title>The Genome Sequence of Thermoanaerobaculum aquaticum MP-01, The First Cultivated Group 23 Acidobacterium.</title>
        <authorList>
            <person name="Stamps B.W."/>
            <person name="Losey N.A."/>
            <person name="Lawson P.A."/>
            <person name="Stevenson B.S."/>
        </authorList>
    </citation>
    <scope>NUCLEOTIDE SEQUENCE [LARGE SCALE GENOMIC DNA]</scope>
    <source>
        <strain evidence="6 7">MP-01</strain>
    </source>
</reference>
<dbReference type="SUPFAM" id="SSF52172">
    <property type="entry name" value="CheY-like"/>
    <property type="match status" value="1"/>
</dbReference>
<dbReference type="SUPFAM" id="SSF55781">
    <property type="entry name" value="GAF domain-like"/>
    <property type="match status" value="1"/>
</dbReference>
<dbReference type="OrthoDB" id="9759607at2"/>
<accession>A0A062Y2P5</accession>
<comment type="catalytic activity">
    <reaction evidence="2">
        <text>2 GTP = 3',3'-c-di-GMP + 2 diphosphate</text>
        <dbReference type="Rhea" id="RHEA:24898"/>
        <dbReference type="ChEBI" id="CHEBI:33019"/>
        <dbReference type="ChEBI" id="CHEBI:37565"/>
        <dbReference type="ChEBI" id="CHEBI:58805"/>
        <dbReference type="EC" id="2.7.7.65"/>
    </reaction>
</comment>
<dbReference type="AlphaFoldDB" id="A0A062Y2P5"/>
<dbReference type="NCBIfam" id="TIGR00254">
    <property type="entry name" value="GGDEF"/>
    <property type="match status" value="1"/>
</dbReference>
<gene>
    <name evidence="6" type="ORF">EG19_00115</name>
</gene>
<feature type="modified residue" description="4-aspartylphosphate" evidence="3">
    <location>
        <position position="54"/>
    </location>
</feature>
<evidence type="ECO:0000256" key="3">
    <source>
        <dbReference type="PROSITE-ProRule" id="PRU00169"/>
    </source>
</evidence>
<evidence type="ECO:0000256" key="1">
    <source>
        <dbReference type="ARBA" id="ARBA00012528"/>
    </source>
</evidence>
<dbReference type="PANTHER" id="PTHR45138">
    <property type="entry name" value="REGULATORY COMPONENTS OF SENSORY TRANSDUCTION SYSTEM"/>
    <property type="match status" value="1"/>
</dbReference>
<dbReference type="GO" id="GO:0052621">
    <property type="term" value="F:diguanylate cyclase activity"/>
    <property type="evidence" value="ECO:0007669"/>
    <property type="project" value="UniProtKB-EC"/>
</dbReference>
<proteinExistence type="predicted"/>
<feature type="domain" description="Response regulatory" evidence="4">
    <location>
        <begin position="5"/>
        <end position="121"/>
    </location>
</feature>
<dbReference type="PROSITE" id="PS50110">
    <property type="entry name" value="RESPONSE_REGULATORY"/>
    <property type="match status" value="1"/>
</dbReference>
<evidence type="ECO:0000259" key="4">
    <source>
        <dbReference type="PROSITE" id="PS50110"/>
    </source>
</evidence>
<organism evidence="6 7">
    <name type="scientific">Thermoanaerobaculum aquaticum</name>
    <dbReference type="NCBI Taxonomy" id="1312852"/>
    <lineage>
        <taxon>Bacteria</taxon>
        <taxon>Pseudomonadati</taxon>
        <taxon>Acidobacteriota</taxon>
        <taxon>Thermoanaerobaculia</taxon>
        <taxon>Thermoanaerobaculales</taxon>
        <taxon>Thermoanaerobaculaceae</taxon>
        <taxon>Thermoanaerobaculum</taxon>
    </lineage>
</organism>
<evidence type="ECO:0000313" key="6">
    <source>
        <dbReference type="EMBL" id="KDA55060.1"/>
    </source>
</evidence>
<name>A0A062Y2P5_9BACT</name>
<evidence type="ECO:0000256" key="2">
    <source>
        <dbReference type="ARBA" id="ARBA00034247"/>
    </source>
</evidence>
<feature type="domain" description="GGDEF" evidence="5">
    <location>
        <begin position="342"/>
        <end position="475"/>
    </location>
</feature>
<dbReference type="EMBL" id="JMFG01000001">
    <property type="protein sequence ID" value="KDA55060.1"/>
    <property type="molecule type" value="Genomic_DNA"/>
</dbReference>
<dbReference type="InterPro" id="IPR001789">
    <property type="entry name" value="Sig_transdc_resp-reg_receiver"/>
</dbReference>
<sequence length="475" mass="50931">MNRTRVLVIDDSHLARALVVRALTQAGFEVLEAADGVEGAVAAFRTLPHVVLTDLEMPTMDGNQLLRLLKSDPATASIPVIILTSHGEAPSRFWGLATGADAYITKDASPQELVEAVEKLASRSSPTPKVTGPLPQGPLDVLARVARTLDQALMKATLTSSLLAQGMGSPDLVTACRRVVGLLREVVDGEVFALGVAEAHTVSMYVNATSEIPLAAFDAVNKAVLDRLPVTPGAEVELTYDGEHNHDPFHQSLEVLQFFQLPLRDAEGVLAILPKDSASFTALSLPLISELVNHLALVLDNARLAQRLRELSSLDSLTRLLNHRSIFERLGEELVRANRRGLPVSVVLCDFDHFKNINDTYGHLAGDAVLRAAAQLFRQLLRTSDALGRYGGEEFMMVLPETGLEAGAHTAERLRQALAKQSVALASGDKVHITASFGVACSAEVVGPPTPDALVALADMRLYQAKAAGRNCVKP</sequence>
<dbReference type="GO" id="GO:0005886">
    <property type="term" value="C:plasma membrane"/>
    <property type="evidence" value="ECO:0007669"/>
    <property type="project" value="TreeGrafter"/>
</dbReference>
<dbReference type="InterPro" id="IPR000160">
    <property type="entry name" value="GGDEF_dom"/>
</dbReference>
<dbReference type="GO" id="GO:1902201">
    <property type="term" value="P:negative regulation of bacterial-type flagellum-dependent cell motility"/>
    <property type="evidence" value="ECO:0007669"/>
    <property type="project" value="TreeGrafter"/>
</dbReference>
<dbReference type="InterPro" id="IPR029787">
    <property type="entry name" value="Nucleotide_cyclase"/>
</dbReference>
<evidence type="ECO:0000259" key="5">
    <source>
        <dbReference type="PROSITE" id="PS50887"/>
    </source>
</evidence>
<dbReference type="SMART" id="SM00267">
    <property type="entry name" value="GGDEF"/>
    <property type="match status" value="1"/>
</dbReference>
<dbReference type="PANTHER" id="PTHR45138:SF9">
    <property type="entry name" value="DIGUANYLATE CYCLASE DGCM-RELATED"/>
    <property type="match status" value="1"/>
</dbReference>
<dbReference type="RefSeq" id="WP_053334674.1">
    <property type="nucleotide sequence ID" value="NZ_JMFG01000001.1"/>
</dbReference>
<dbReference type="Gene3D" id="3.30.70.270">
    <property type="match status" value="1"/>
</dbReference>
<dbReference type="Gene3D" id="3.40.50.2300">
    <property type="match status" value="1"/>
</dbReference>